<sequence>MEISSPDSNFVRRVAESIDCPSPTEVSHREDEVPTSMDTHRARILKIDQDEARLAAQGCTWYEIKASTLRESDISSIKDKAGISELYEVVVPHVHARAHRPPSSFHTFYINQIDRDLRFPLPKFILSLCDHIGVALVWIGEATNRLSQARDEVVRTKRSMDGVLDRHNDLLKQLVEMRAQEDREKESLRLELEVARADAQSSKALAQYLEVKLQRSEEENKALQNEVKKLQEEATNSWQIGKEEFLQSKEFDSLCSGRASVFFEQGFTGCLAQFRANGYSERATRKGTSSELGLSAELVGLICLRRRATREGESAELGLSVELVGLMCLRRRATREGESAELGLSVELVGLMCLRRRATREGESAELGLSVELVGLMCLRRRATREGESAELGLSVDQCGIGL</sequence>
<dbReference type="OrthoDB" id="1114289at2759"/>
<keyword evidence="3" id="KW-1185">Reference proteome</keyword>
<protein>
    <submittedName>
        <fullName evidence="2">Uncharacterized protein</fullName>
    </submittedName>
</protein>
<organism evidence="2 3">
    <name type="scientific">Dorcoceras hygrometricum</name>
    <dbReference type="NCBI Taxonomy" id="472368"/>
    <lineage>
        <taxon>Eukaryota</taxon>
        <taxon>Viridiplantae</taxon>
        <taxon>Streptophyta</taxon>
        <taxon>Embryophyta</taxon>
        <taxon>Tracheophyta</taxon>
        <taxon>Spermatophyta</taxon>
        <taxon>Magnoliopsida</taxon>
        <taxon>eudicotyledons</taxon>
        <taxon>Gunneridae</taxon>
        <taxon>Pentapetalae</taxon>
        <taxon>asterids</taxon>
        <taxon>lamiids</taxon>
        <taxon>Lamiales</taxon>
        <taxon>Gesneriaceae</taxon>
        <taxon>Didymocarpoideae</taxon>
        <taxon>Trichosporeae</taxon>
        <taxon>Loxocarpinae</taxon>
        <taxon>Dorcoceras</taxon>
    </lineage>
</organism>
<evidence type="ECO:0000256" key="1">
    <source>
        <dbReference type="SAM" id="Coils"/>
    </source>
</evidence>
<accession>A0A2Z7AC24</accession>
<evidence type="ECO:0000313" key="3">
    <source>
        <dbReference type="Proteomes" id="UP000250235"/>
    </source>
</evidence>
<feature type="coiled-coil region" evidence="1">
    <location>
        <begin position="139"/>
        <end position="233"/>
    </location>
</feature>
<gene>
    <name evidence="2" type="ORF">F511_10074</name>
</gene>
<proteinExistence type="predicted"/>
<reference evidence="2 3" key="1">
    <citation type="journal article" date="2015" name="Proc. Natl. Acad. Sci. U.S.A.">
        <title>The resurrection genome of Boea hygrometrica: A blueprint for survival of dehydration.</title>
        <authorList>
            <person name="Xiao L."/>
            <person name="Yang G."/>
            <person name="Zhang L."/>
            <person name="Yang X."/>
            <person name="Zhao S."/>
            <person name="Ji Z."/>
            <person name="Zhou Q."/>
            <person name="Hu M."/>
            <person name="Wang Y."/>
            <person name="Chen M."/>
            <person name="Xu Y."/>
            <person name="Jin H."/>
            <person name="Xiao X."/>
            <person name="Hu G."/>
            <person name="Bao F."/>
            <person name="Hu Y."/>
            <person name="Wan P."/>
            <person name="Li L."/>
            <person name="Deng X."/>
            <person name="Kuang T."/>
            <person name="Xiang C."/>
            <person name="Zhu J.K."/>
            <person name="Oliver M.J."/>
            <person name="He Y."/>
        </authorList>
    </citation>
    <scope>NUCLEOTIDE SEQUENCE [LARGE SCALE GENOMIC DNA]</scope>
    <source>
        <strain evidence="3">cv. XS01</strain>
    </source>
</reference>
<dbReference type="AlphaFoldDB" id="A0A2Z7AC24"/>
<dbReference type="EMBL" id="KV019049">
    <property type="protein sequence ID" value="KZV16462.1"/>
    <property type="molecule type" value="Genomic_DNA"/>
</dbReference>
<name>A0A2Z7AC24_9LAMI</name>
<evidence type="ECO:0000313" key="2">
    <source>
        <dbReference type="EMBL" id="KZV16462.1"/>
    </source>
</evidence>
<dbReference type="Proteomes" id="UP000250235">
    <property type="component" value="Unassembled WGS sequence"/>
</dbReference>
<keyword evidence="1" id="KW-0175">Coiled coil</keyword>